<evidence type="ECO:0000313" key="2">
    <source>
        <dbReference type="EMBL" id="KAK4215195.1"/>
    </source>
</evidence>
<proteinExistence type="predicted"/>
<sequence length="344" mass="37243">MEEVEIQTDETPVSNWLSEPTQQSSAATTPLTFATPVRDEEPSVLSSREGSNVQPASAVSTADVVTQPLVECDVCFGVIVTNALSSAQQQTEDSDTSLVVSPCGSILKLSFKNTGKYAGIINSEPLARLLLGFPVQITATMHRPIKPAAKPGSRKVETKSAMSKSNSERPVRLVVCGLMAEKDAVRDLMSENELFFQHPLPVEVTSSILGLRYFNPHLLVRPGSQMPDLASLSLTASSDVSPADVLDDVSKARLMRVFDLASDPTAAVEVKPSPRLKPALKRHQLSALAMMTERECGVVDNARFPALWEHSTRPNGGSWLVECFFHVSSFMVISPEAYLVSSMS</sequence>
<name>A0AAN6YC72_9PEZI</name>
<comment type="caution">
    <text evidence="2">The sequence shown here is derived from an EMBL/GenBank/DDBJ whole genome shotgun (WGS) entry which is preliminary data.</text>
</comment>
<feature type="region of interest" description="Disordered" evidence="1">
    <location>
        <begin position="1"/>
        <end position="42"/>
    </location>
</feature>
<dbReference type="Proteomes" id="UP001301769">
    <property type="component" value="Unassembled WGS sequence"/>
</dbReference>
<keyword evidence="3" id="KW-1185">Reference proteome</keyword>
<accession>A0AAN6YC72</accession>
<gene>
    <name evidence="2" type="ORF">QBC37DRAFT_282203</name>
</gene>
<reference evidence="2" key="2">
    <citation type="submission" date="2023-05" db="EMBL/GenBank/DDBJ databases">
        <authorList>
            <consortium name="Lawrence Berkeley National Laboratory"/>
            <person name="Steindorff A."/>
            <person name="Hensen N."/>
            <person name="Bonometti L."/>
            <person name="Westerberg I."/>
            <person name="Brannstrom I.O."/>
            <person name="Guillou S."/>
            <person name="Cros-Aarteil S."/>
            <person name="Calhoun S."/>
            <person name="Haridas S."/>
            <person name="Kuo A."/>
            <person name="Mondo S."/>
            <person name="Pangilinan J."/>
            <person name="Riley R."/>
            <person name="Labutti K."/>
            <person name="Andreopoulos B."/>
            <person name="Lipzen A."/>
            <person name="Chen C."/>
            <person name="Yanf M."/>
            <person name="Daum C."/>
            <person name="Ng V."/>
            <person name="Clum A."/>
            <person name="Ohm R."/>
            <person name="Martin F."/>
            <person name="Silar P."/>
            <person name="Natvig D."/>
            <person name="Lalanne C."/>
            <person name="Gautier V."/>
            <person name="Ament-Velasquez S.L."/>
            <person name="Kruys A."/>
            <person name="Hutchinson M.I."/>
            <person name="Powell A.J."/>
            <person name="Barry K."/>
            <person name="Miller A.N."/>
            <person name="Grigoriev I.V."/>
            <person name="Debuchy R."/>
            <person name="Gladieux P."/>
            <person name="Thoren M.H."/>
            <person name="Johannesson H."/>
        </authorList>
    </citation>
    <scope>NUCLEOTIDE SEQUENCE</scope>
    <source>
        <strain evidence="2">PSN293</strain>
    </source>
</reference>
<organism evidence="2 3">
    <name type="scientific">Rhypophila decipiens</name>
    <dbReference type="NCBI Taxonomy" id="261697"/>
    <lineage>
        <taxon>Eukaryota</taxon>
        <taxon>Fungi</taxon>
        <taxon>Dikarya</taxon>
        <taxon>Ascomycota</taxon>
        <taxon>Pezizomycotina</taxon>
        <taxon>Sordariomycetes</taxon>
        <taxon>Sordariomycetidae</taxon>
        <taxon>Sordariales</taxon>
        <taxon>Naviculisporaceae</taxon>
        <taxon>Rhypophila</taxon>
    </lineage>
</organism>
<feature type="compositionally biased region" description="Polar residues" evidence="1">
    <location>
        <begin position="9"/>
        <end position="32"/>
    </location>
</feature>
<evidence type="ECO:0000313" key="3">
    <source>
        <dbReference type="Proteomes" id="UP001301769"/>
    </source>
</evidence>
<reference evidence="2" key="1">
    <citation type="journal article" date="2023" name="Mol. Phylogenet. Evol.">
        <title>Genome-scale phylogeny and comparative genomics of the fungal order Sordariales.</title>
        <authorList>
            <person name="Hensen N."/>
            <person name="Bonometti L."/>
            <person name="Westerberg I."/>
            <person name="Brannstrom I.O."/>
            <person name="Guillou S."/>
            <person name="Cros-Aarteil S."/>
            <person name="Calhoun S."/>
            <person name="Haridas S."/>
            <person name="Kuo A."/>
            <person name="Mondo S."/>
            <person name="Pangilinan J."/>
            <person name="Riley R."/>
            <person name="LaButti K."/>
            <person name="Andreopoulos B."/>
            <person name="Lipzen A."/>
            <person name="Chen C."/>
            <person name="Yan M."/>
            <person name="Daum C."/>
            <person name="Ng V."/>
            <person name="Clum A."/>
            <person name="Steindorff A."/>
            <person name="Ohm R.A."/>
            <person name="Martin F."/>
            <person name="Silar P."/>
            <person name="Natvig D.O."/>
            <person name="Lalanne C."/>
            <person name="Gautier V."/>
            <person name="Ament-Velasquez S.L."/>
            <person name="Kruys A."/>
            <person name="Hutchinson M.I."/>
            <person name="Powell A.J."/>
            <person name="Barry K."/>
            <person name="Miller A.N."/>
            <person name="Grigoriev I.V."/>
            <person name="Debuchy R."/>
            <person name="Gladieux P."/>
            <person name="Hiltunen Thoren M."/>
            <person name="Johannesson H."/>
        </authorList>
    </citation>
    <scope>NUCLEOTIDE SEQUENCE</scope>
    <source>
        <strain evidence="2">PSN293</strain>
    </source>
</reference>
<dbReference type="EMBL" id="MU858083">
    <property type="protein sequence ID" value="KAK4215195.1"/>
    <property type="molecule type" value="Genomic_DNA"/>
</dbReference>
<dbReference type="AlphaFoldDB" id="A0AAN6YC72"/>
<evidence type="ECO:0000256" key="1">
    <source>
        <dbReference type="SAM" id="MobiDB-lite"/>
    </source>
</evidence>
<protein>
    <submittedName>
        <fullName evidence="2">Uncharacterized protein</fullName>
    </submittedName>
</protein>